<keyword evidence="1" id="KW-0732">Signal</keyword>
<organism evidence="2 3">
    <name type="scientific">Pandoraea terrae</name>
    <dbReference type="NCBI Taxonomy" id="1537710"/>
    <lineage>
        <taxon>Bacteria</taxon>
        <taxon>Pseudomonadati</taxon>
        <taxon>Pseudomonadota</taxon>
        <taxon>Betaproteobacteria</taxon>
        <taxon>Burkholderiales</taxon>
        <taxon>Burkholderiaceae</taxon>
        <taxon>Pandoraea</taxon>
    </lineage>
</organism>
<dbReference type="RefSeq" id="WP_150696261.1">
    <property type="nucleotide sequence ID" value="NZ_CABPRZ010000004.1"/>
</dbReference>
<reference evidence="2 3" key="1">
    <citation type="submission" date="2019-08" db="EMBL/GenBank/DDBJ databases">
        <authorList>
            <person name="Peeters C."/>
        </authorList>
    </citation>
    <scope>NUCLEOTIDE SEQUENCE [LARGE SCALE GENOMIC DNA]</scope>
    <source>
        <strain evidence="2 3">LMG 30175</strain>
    </source>
</reference>
<keyword evidence="3" id="KW-1185">Reference proteome</keyword>
<accession>A0A5E4TEH8</accession>
<feature type="signal peptide" evidence="1">
    <location>
        <begin position="1"/>
        <end position="24"/>
    </location>
</feature>
<name>A0A5E4TEH8_9BURK</name>
<evidence type="ECO:0008006" key="4">
    <source>
        <dbReference type="Google" id="ProtNLM"/>
    </source>
</evidence>
<protein>
    <recommendedName>
        <fullName evidence="4">DUF4148 domain-containing protein</fullName>
    </recommendedName>
</protein>
<evidence type="ECO:0000313" key="3">
    <source>
        <dbReference type="Proteomes" id="UP000414233"/>
    </source>
</evidence>
<dbReference type="Pfam" id="PF13663">
    <property type="entry name" value="DUF4148"/>
    <property type="match status" value="1"/>
</dbReference>
<dbReference type="Proteomes" id="UP000414233">
    <property type="component" value="Unassembled WGS sequence"/>
</dbReference>
<sequence length="97" mass="9717">MKRNLIAAALVSVAFAASAGSAFASDAYPEGSQFAWVPQTSAVSRAEVRADLAKAEQAGLLAQTDAVYPKSVEAPAATPVAVRLAAATAAGATYFGS</sequence>
<dbReference type="AlphaFoldDB" id="A0A5E4TEH8"/>
<feature type="chain" id="PRO_5022910965" description="DUF4148 domain-containing protein" evidence="1">
    <location>
        <begin position="25"/>
        <end position="97"/>
    </location>
</feature>
<dbReference type="OrthoDB" id="8686975at2"/>
<evidence type="ECO:0000313" key="2">
    <source>
        <dbReference type="EMBL" id="VVD86345.1"/>
    </source>
</evidence>
<evidence type="ECO:0000256" key="1">
    <source>
        <dbReference type="SAM" id="SignalP"/>
    </source>
</evidence>
<dbReference type="InterPro" id="IPR025421">
    <property type="entry name" value="DUF4148"/>
</dbReference>
<gene>
    <name evidence="2" type="ORF">PTE30175_01325</name>
</gene>
<dbReference type="EMBL" id="CABPRZ010000004">
    <property type="protein sequence ID" value="VVD86345.1"/>
    <property type="molecule type" value="Genomic_DNA"/>
</dbReference>
<proteinExistence type="predicted"/>